<dbReference type="EMBL" id="CAMXCT020001075">
    <property type="protein sequence ID" value="CAL1139734.1"/>
    <property type="molecule type" value="Genomic_DNA"/>
</dbReference>
<feature type="transmembrane region" description="Helical" evidence="7">
    <location>
        <begin position="228"/>
        <end position="252"/>
    </location>
</feature>
<comment type="similarity">
    <text evidence="2">Belongs to the TMEM144 family.</text>
</comment>
<dbReference type="InterPro" id="IPR010651">
    <property type="entry name" value="Sugar_transport"/>
</dbReference>
<dbReference type="OrthoDB" id="426527at2759"/>
<feature type="transmembrane region" description="Helical" evidence="7">
    <location>
        <begin position="264"/>
        <end position="283"/>
    </location>
</feature>
<keyword evidence="3 7" id="KW-0812">Transmembrane</keyword>
<dbReference type="PANTHER" id="PTHR16119:SF17">
    <property type="entry name" value="TRANSMEMBRANE PROTEIN 144"/>
    <property type="match status" value="1"/>
</dbReference>
<name>A0A9P1FR15_9DINO</name>
<evidence type="ECO:0000256" key="3">
    <source>
        <dbReference type="ARBA" id="ARBA00022692"/>
    </source>
</evidence>
<comment type="subcellular location">
    <subcellularLocation>
        <location evidence="1">Membrane</location>
        <topology evidence="1">Multi-pass membrane protein</topology>
    </subcellularLocation>
</comment>
<evidence type="ECO:0000256" key="6">
    <source>
        <dbReference type="SAM" id="MobiDB-lite"/>
    </source>
</evidence>
<reference evidence="9 10" key="2">
    <citation type="submission" date="2024-05" db="EMBL/GenBank/DDBJ databases">
        <authorList>
            <person name="Chen Y."/>
            <person name="Shah S."/>
            <person name="Dougan E. K."/>
            <person name="Thang M."/>
            <person name="Chan C."/>
        </authorList>
    </citation>
    <scope>NUCLEOTIDE SEQUENCE [LARGE SCALE GENOMIC DNA]</scope>
</reference>
<reference evidence="8" key="1">
    <citation type="submission" date="2022-10" db="EMBL/GenBank/DDBJ databases">
        <authorList>
            <person name="Chen Y."/>
            <person name="Dougan E. K."/>
            <person name="Chan C."/>
            <person name="Rhodes N."/>
            <person name="Thang M."/>
        </authorList>
    </citation>
    <scope>NUCLEOTIDE SEQUENCE</scope>
</reference>
<evidence type="ECO:0000256" key="5">
    <source>
        <dbReference type="ARBA" id="ARBA00023136"/>
    </source>
</evidence>
<evidence type="ECO:0000256" key="1">
    <source>
        <dbReference type="ARBA" id="ARBA00004141"/>
    </source>
</evidence>
<gene>
    <name evidence="8" type="ORF">C1SCF055_LOCUS13719</name>
</gene>
<proteinExistence type="inferred from homology"/>
<sequence length="285" mass="31594">MFIKPWVPYHSNWPAEVALLLVEGKGSEKKEQSDSKGPEPTVHGKIRIDEQYDEDAAGDRNSHLLESSAFSAFALEEEQLEEPQNPETEAPPEVESETRKPCRNCALGVLLARRIVWDLLRYREGTVIASHCITFPSGEAVVAGTLAGVQSVPATLYNLEHPEYPSTAVVFPQCVGVWFASTGIYLLYSGYAQVRRKPVQHAVIRPAFVSGCIWSVGFLFMIKGIHELGFAVGYTLDAVGPIIIASIVSICWFKEITGRRQLMIYWTAEALQLLGVILITVFSKQ</sequence>
<dbReference type="Pfam" id="PF07857">
    <property type="entry name" value="TMEM144"/>
    <property type="match status" value="1"/>
</dbReference>
<evidence type="ECO:0000256" key="2">
    <source>
        <dbReference type="ARBA" id="ARBA00005731"/>
    </source>
</evidence>
<keyword evidence="5 7" id="KW-0472">Membrane</keyword>
<comment type="caution">
    <text evidence="8">The sequence shown here is derived from an EMBL/GenBank/DDBJ whole genome shotgun (WGS) entry which is preliminary data.</text>
</comment>
<dbReference type="InterPro" id="IPR012435">
    <property type="entry name" value="TMEM144"/>
</dbReference>
<dbReference type="AlphaFoldDB" id="A0A9P1FR15"/>
<dbReference type="Proteomes" id="UP001152797">
    <property type="component" value="Unassembled WGS sequence"/>
</dbReference>
<evidence type="ECO:0000313" key="10">
    <source>
        <dbReference type="Proteomes" id="UP001152797"/>
    </source>
</evidence>
<accession>A0A9P1FR15</accession>
<protein>
    <submittedName>
        <fullName evidence="9">Transmembrane protein 144 homolog A (Transmembrane protein 144 homolog 1)</fullName>
    </submittedName>
</protein>
<evidence type="ECO:0000313" key="8">
    <source>
        <dbReference type="EMBL" id="CAI3986359.1"/>
    </source>
</evidence>
<feature type="region of interest" description="Disordered" evidence="6">
    <location>
        <begin position="26"/>
        <end position="47"/>
    </location>
</feature>
<dbReference type="GO" id="GO:0015144">
    <property type="term" value="F:carbohydrate transmembrane transporter activity"/>
    <property type="evidence" value="ECO:0007669"/>
    <property type="project" value="InterPro"/>
</dbReference>
<keyword evidence="10" id="KW-1185">Reference proteome</keyword>
<keyword evidence="4 7" id="KW-1133">Transmembrane helix</keyword>
<feature type="compositionally biased region" description="Basic and acidic residues" evidence="6">
    <location>
        <begin position="26"/>
        <end position="37"/>
    </location>
</feature>
<evidence type="ECO:0000313" key="9">
    <source>
        <dbReference type="EMBL" id="CAL4773671.1"/>
    </source>
</evidence>
<feature type="transmembrane region" description="Helical" evidence="7">
    <location>
        <begin position="203"/>
        <end position="222"/>
    </location>
</feature>
<dbReference type="GO" id="GO:0016020">
    <property type="term" value="C:membrane"/>
    <property type="evidence" value="ECO:0007669"/>
    <property type="project" value="UniProtKB-SubCell"/>
</dbReference>
<dbReference type="EMBL" id="CAMXCT030001075">
    <property type="protein sequence ID" value="CAL4773671.1"/>
    <property type="molecule type" value="Genomic_DNA"/>
</dbReference>
<dbReference type="PANTHER" id="PTHR16119">
    <property type="entry name" value="TRANSMEMBRANE PROTEIN 144"/>
    <property type="match status" value="1"/>
</dbReference>
<feature type="region of interest" description="Disordered" evidence="6">
    <location>
        <begin position="78"/>
        <end position="98"/>
    </location>
</feature>
<organism evidence="8">
    <name type="scientific">Cladocopium goreaui</name>
    <dbReference type="NCBI Taxonomy" id="2562237"/>
    <lineage>
        <taxon>Eukaryota</taxon>
        <taxon>Sar</taxon>
        <taxon>Alveolata</taxon>
        <taxon>Dinophyceae</taxon>
        <taxon>Suessiales</taxon>
        <taxon>Symbiodiniaceae</taxon>
        <taxon>Cladocopium</taxon>
    </lineage>
</organism>
<evidence type="ECO:0000256" key="4">
    <source>
        <dbReference type="ARBA" id="ARBA00022989"/>
    </source>
</evidence>
<evidence type="ECO:0000256" key="7">
    <source>
        <dbReference type="SAM" id="Phobius"/>
    </source>
</evidence>
<feature type="transmembrane region" description="Helical" evidence="7">
    <location>
        <begin position="170"/>
        <end position="191"/>
    </location>
</feature>
<dbReference type="EMBL" id="CAMXCT010001075">
    <property type="protein sequence ID" value="CAI3986359.1"/>
    <property type="molecule type" value="Genomic_DNA"/>
</dbReference>